<dbReference type="EMBL" id="PVMZ01000012">
    <property type="protein sequence ID" value="PRX18735.1"/>
    <property type="molecule type" value="Genomic_DNA"/>
</dbReference>
<proteinExistence type="predicted"/>
<name>A0A2T0K6W7_9ACTN</name>
<feature type="transmembrane region" description="Helical" evidence="1">
    <location>
        <begin position="12"/>
        <end position="43"/>
    </location>
</feature>
<dbReference type="RefSeq" id="WP_106323604.1">
    <property type="nucleotide sequence ID" value="NZ_BOMO01000108.1"/>
</dbReference>
<keyword evidence="1" id="KW-0812">Transmembrane</keyword>
<dbReference type="Pfam" id="PF04306">
    <property type="entry name" value="DUF456"/>
    <property type="match status" value="1"/>
</dbReference>
<dbReference type="AlphaFoldDB" id="A0A2T0K6W7"/>
<protein>
    <recommendedName>
        <fullName evidence="4">DUF456 domain-containing protein</fullName>
    </recommendedName>
</protein>
<evidence type="ECO:0008006" key="4">
    <source>
        <dbReference type="Google" id="ProtNLM"/>
    </source>
</evidence>
<feature type="transmembrane region" description="Helical" evidence="1">
    <location>
        <begin position="140"/>
        <end position="165"/>
    </location>
</feature>
<keyword evidence="1" id="KW-0472">Membrane</keyword>
<evidence type="ECO:0000313" key="3">
    <source>
        <dbReference type="Proteomes" id="UP000239415"/>
    </source>
</evidence>
<evidence type="ECO:0000313" key="2">
    <source>
        <dbReference type="EMBL" id="PRX18735.1"/>
    </source>
</evidence>
<gene>
    <name evidence="2" type="ORF">CLV67_112210</name>
</gene>
<dbReference type="OrthoDB" id="3577600at2"/>
<feature type="transmembrane region" description="Helical" evidence="1">
    <location>
        <begin position="55"/>
        <end position="75"/>
    </location>
</feature>
<sequence length="166" mass="17095">MDLTETGAAVNLIAGLVILTGVIGVIVPVLPGLLLTWGGVILWAILGEGSGSARLLVAVIATLIAFAGLVIKYLWPGKKLKNIGVPNSTVVVGGVLGLIGFFVVPFVGLVLGFVLGVWLMEMRRLGSERAWPSARSAIGAVGLSLLVELAAALLIAVVWLFGLAFA</sequence>
<accession>A0A2T0K6W7</accession>
<keyword evidence="1" id="KW-1133">Transmembrane helix</keyword>
<keyword evidence="3" id="KW-1185">Reference proteome</keyword>
<reference evidence="2 3" key="1">
    <citation type="submission" date="2018-03" db="EMBL/GenBank/DDBJ databases">
        <title>Genomic Encyclopedia of Archaeal and Bacterial Type Strains, Phase II (KMG-II): from individual species to whole genera.</title>
        <authorList>
            <person name="Goeker M."/>
        </authorList>
    </citation>
    <scope>NUCLEOTIDE SEQUENCE [LARGE SCALE GENOMIC DNA]</scope>
    <source>
        <strain evidence="2 3">DSM 43146</strain>
    </source>
</reference>
<dbReference type="InterPro" id="IPR007403">
    <property type="entry name" value="DUF456"/>
</dbReference>
<comment type="caution">
    <text evidence="2">The sequence shown here is derived from an EMBL/GenBank/DDBJ whole genome shotgun (WGS) entry which is preliminary data.</text>
</comment>
<dbReference type="Proteomes" id="UP000239415">
    <property type="component" value="Unassembled WGS sequence"/>
</dbReference>
<organism evidence="2 3">
    <name type="scientific">Actinoplanes italicus</name>
    <dbReference type="NCBI Taxonomy" id="113567"/>
    <lineage>
        <taxon>Bacteria</taxon>
        <taxon>Bacillati</taxon>
        <taxon>Actinomycetota</taxon>
        <taxon>Actinomycetes</taxon>
        <taxon>Micromonosporales</taxon>
        <taxon>Micromonosporaceae</taxon>
        <taxon>Actinoplanes</taxon>
    </lineage>
</organism>
<evidence type="ECO:0000256" key="1">
    <source>
        <dbReference type="SAM" id="Phobius"/>
    </source>
</evidence>
<feature type="transmembrane region" description="Helical" evidence="1">
    <location>
        <begin position="95"/>
        <end position="119"/>
    </location>
</feature>